<proteinExistence type="predicted"/>
<protein>
    <submittedName>
        <fullName evidence="1">Uncharacterized protein</fullName>
    </submittedName>
</protein>
<evidence type="ECO:0000313" key="2">
    <source>
        <dbReference type="Proteomes" id="UP000438429"/>
    </source>
</evidence>
<dbReference type="EMBL" id="VEVO01000013">
    <property type="protein sequence ID" value="KAF0032450.1"/>
    <property type="molecule type" value="Genomic_DNA"/>
</dbReference>
<comment type="caution">
    <text evidence="1">The sequence shown here is derived from an EMBL/GenBank/DDBJ whole genome shotgun (WGS) entry which is preliminary data.</text>
</comment>
<accession>A0A6A4SKS8</accession>
<sequence>MIVELLKQQGTLHSSSDLLKIPEKIGGQLVDFQAGKGHAVRAWNLPGLLSVKELFHILFTDPECRPPPWHDEAFGVLQ</sequence>
<name>A0A6A4SKS8_SCOMX</name>
<evidence type="ECO:0000313" key="1">
    <source>
        <dbReference type="EMBL" id="KAF0032450.1"/>
    </source>
</evidence>
<organism evidence="1 2">
    <name type="scientific">Scophthalmus maximus</name>
    <name type="common">Turbot</name>
    <name type="synonym">Psetta maxima</name>
    <dbReference type="NCBI Taxonomy" id="52904"/>
    <lineage>
        <taxon>Eukaryota</taxon>
        <taxon>Metazoa</taxon>
        <taxon>Chordata</taxon>
        <taxon>Craniata</taxon>
        <taxon>Vertebrata</taxon>
        <taxon>Euteleostomi</taxon>
        <taxon>Actinopterygii</taxon>
        <taxon>Neopterygii</taxon>
        <taxon>Teleostei</taxon>
        <taxon>Neoteleostei</taxon>
        <taxon>Acanthomorphata</taxon>
        <taxon>Carangaria</taxon>
        <taxon>Pleuronectiformes</taxon>
        <taxon>Pleuronectoidei</taxon>
        <taxon>Scophthalmidae</taxon>
        <taxon>Scophthalmus</taxon>
    </lineage>
</organism>
<dbReference type="AlphaFoldDB" id="A0A6A4SKS8"/>
<gene>
    <name evidence="1" type="ORF">F2P81_014740</name>
</gene>
<dbReference type="Proteomes" id="UP000438429">
    <property type="component" value="Unassembled WGS sequence"/>
</dbReference>
<reference evidence="1 2" key="1">
    <citation type="submission" date="2019-06" db="EMBL/GenBank/DDBJ databases">
        <title>Draft genomes of female and male turbot (Scophthalmus maximus).</title>
        <authorList>
            <person name="Xu H."/>
            <person name="Xu X.-W."/>
            <person name="Shao C."/>
            <person name="Chen S."/>
        </authorList>
    </citation>
    <scope>NUCLEOTIDE SEQUENCE [LARGE SCALE GENOMIC DNA]</scope>
    <source>
        <strain evidence="1">Ysfricsl-2016a</strain>
        <tissue evidence="1">Blood</tissue>
    </source>
</reference>